<evidence type="ECO:0000256" key="6">
    <source>
        <dbReference type="ARBA" id="ARBA00034311"/>
    </source>
</evidence>
<gene>
    <name evidence="9" type="ORF">BDY21DRAFT_289012</name>
</gene>
<dbReference type="OrthoDB" id="120613at2759"/>
<evidence type="ECO:0000259" key="8">
    <source>
        <dbReference type="Pfam" id="PF03067"/>
    </source>
</evidence>
<feature type="signal peptide" evidence="7">
    <location>
        <begin position="1"/>
        <end position="18"/>
    </location>
</feature>
<organism evidence="9 10">
    <name type="scientific">Lineolata rhizophorae</name>
    <dbReference type="NCBI Taxonomy" id="578093"/>
    <lineage>
        <taxon>Eukaryota</taxon>
        <taxon>Fungi</taxon>
        <taxon>Dikarya</taxon>
        <taxon>Ascomycota</taxon>
        <taxon>Pezizomycotina</taxon>
        <taxon>Dothideomycetes</taxon>
        <taxon>Dothideomycetes incertae sedis</taxon>
        <taxon>Lineolatales</taxon>
        <taxon>Lineolataceae</taxon>
        <taxon>Lineolata</taxon>
    </lineage>
</organism>
<dbReference type="Gene3D" id="2.70.50.70">
    <property type="match status" value="1"/>
</dbReference>
<keyword evidence="10" id="KW-1185">Reference proteome</keyword>
<evidence type="ECO:0000256" key="5">
    <source>
        <dbReference type="ARBA" id="ARBA00023180"/>
    </source>
</evidence>
<dbReference type="Proteomes" id="UP000799766">
    <property type="component" value="Unassembled WGS sequence"/>
</dbReference>
<dbReference type="AlphaFoldDB" id="A0A6A6NUX1"/>
<dbReference type="EMBL" id="MU001686">
    <property type="protein sequence ID" value="KAF2455570.1"/>
    <property type="molecule type" value="Genomic_DNA"/>
</dbReference>
<keyword evidence="3" id="KW-0186">Copper</keyword>
<feature type="chain" id="PRO_5025640269" description="Chitin-binding type-4 domain-containing protein" evidence="7">
    <location>
        <begin position="19"/>
        <end position="206"/>
    </location>
</feature>
<sequence length="206" mass="22669">MYFTSALTLATLAATAYSHGLITSPTPRDVGPAGTEACGPVVMAIIESDKTSHVEGLPEASEQDSAYNPAECNLWLCKGLQYEDNVDNVMEYSRGETVHMDVYIRIPHLGTANVSIVDTASNSIVGEPLISWDHYADDALGMNQPESQTSFDFVIPEDLEDQCAEAGACVLQWYWYGDAAQQTYESCVDFTVPAMEKKVRSRHFRN</sequence>
<dbReference type="PANTHER" id="PTHR36575">
    <property type="entry name" value="BINDING PROTEIN, PUTATIVE (AFU_ORTHOLOGUE AFUA_1G14430)-RELATED"/>
    <property type="match status" value="1"/>
</dbReference>
<keyword evidence="7" id="KW-0732">Signal</keyword>
<evidence type="ECO:0000256" key="7">
    <source>
        <dbReference type="SAM" id="SignalP"/>
    </source>
</evidence>
<feature type="domain" description="Chitin-binding type-4" evidence="8">
    <location>
        <begin position="19"/>
        <end position="190"/>
    </location>
</feature>
<name>A0A6A6NUX1_9PEZI</name>
<evidence type="ECO:0000256" key="3">
    <source>
        <dbReference type="ARBA" id="ARBA00023008"/>
    </source>
</evidence>
<dbReference type="InterPro" id="IPR052282">
    <property type="entry name" value="Starch-active_LPMO"/>
</dbReference>
<evidence type="ECO:0000256" key="4">
    <source>
        <dbReference type="ARBA" id="ARBA00023157"/>
    </source>
</evidence>
<comment type="similarity">
    <text evidence="6">Belongs to the polysaccharide monooxygenase AA13 family.</text>
</comment>
<evidence type="ECO:0000313" key="10">
    <source>
        <dbReference type="Proteomes" id="UP000799766"/>
    </source>
</evidence>
<keyword evidence="4" id="KW-1015">Disulfide bond</keyword>
<evidence type="ECO:0000313" key="9">
    <source>
        <dbReference type="EMBL" id="KAF2455570.1"/>
    </source>
</evidence>
<proteinExistence type="inferred from homology"/>
<dbReference type="PANTHER" id="PTHR36575:SF2">
    <property type="entry name" value="CHITIN-BINDING TYPE-4 DOMAIN-CONTAINING PROTEIN-RELATED"/>
    <property type="match status" value="1"/>
</dbReference>
<dbReference type="Pfam" id="PF03067">
    <property type="entry name" value="LPMO_10"/>
    <property type="match status" value="1"/>
</dbReference>
<reference evidence="9" key="1">
    <citation type="journal article" date="2020" name="Stud. Mycol.">
        <title>101 Dothideomycetes genomes: a test case for predicting lifestyles and emergence of pathogens.</title>
        <authorList>
            <person name="Haridas S."/>
            <person name="Albert R."/>
            <person name="Binder M."/>
            <person name="Bloem J."/>
            <person name="Labutti K."/>
            <person name="Salamov A."/>
            <person name="Andreopoulos B."/>
            <person name="Baker S."/>
            <person name="Barry K."/>
            <person name="Bills G."/>
            <person name="Bluhm B."/>
            <person name="Cannon C."/>
            <person name="Castanera R."/>
            <person name="Culley D."/>
            <person name="Daum C."/>
            <person name="Ezra D."/>
            <person name="Gonzalez J."/>
            <person name="Henrissat B."/>
            <person name="Kuo A."/>
            <person name="Liang C."/>
            <person name="Lipzen A."/>
            <person name="Lutzoni F."/>
            <person name="Magnuson J."/>
            <person name="Mondo S."/>
            <person name="Nolan M."/>
            <person name="Ohm R."/>
            <person name="Pangilinan J."/>
            <person name="Park H.-J."/>
            <person name="Ramirez L."/>
            <person name="Alfaro M."/>
            <person name="Sun H."/>
            <person name="Tritt A."/>
            <person name="Yoshinaga Y."/>
            <person name="Zwiers L.-H."/>
            <person name="Turgeon B."/>
            <person name="Goodwin S."/>
            <person name="Spatafora J."/>
            <person name="Crous P."/>
            <person name="Grigoriev I."/>
        </authorList>
    </citation>
    <scope>NUCLEOTIDE SEQUENCE</scope>
    <source>
        <strain evidence="9">ATCC 16933</strain>
    </source>
</reference>
<comment type="cofactor">
    <cofactor evidence="1">
        <name>Cu(2+)</name>
        <dbReference type="ChEBI" id="CHEBI:29036"/>
    </cofactor>
</comment>
<evidence type="ECO:0000256" key="1">
    <source>
        <dbReference type="ARBA" id="ARBA00001973"/>
    </source>
</evidence>
<dbReference type="InterPro" id="IPR004302">
    <property type="entry name" value="Cellulose/chitin-bd_N"/>
</dbReference>
<dbReference type="GO" id="GO:0046872">
    <property type="term" value="F:metal ion binding"/>
    <property type="evidence" value="ECO:0007669"/>
    <property type="project" value="UniProtKB-KW"/>
</dbReference>
<protein>
    <recommendedName>
        <fullName evidence="8">Chitin-binding type-4 domain-containing protein</fullName>
    </recommendedName>
</protein>
<accession>A0A6A6NUX1</accession>
<evidence type="ECO:0000256" key="2">
    <source>
        <dbReference type="ARBA" id="ARBA00022723"/>
    </source>
</evidence>
<keyword evidence="5" id="KW-0325">Glycoprotein</keyword>
<keyword evidence="2" id="KW-0479">Metal-binding</keyword>